<comment type="caution">
    <text evidence="4">The sequence shown here is derived from an EMBL/GenBank/DDBJ whole genome shotgun (WGS) entry which is preliminary data.</text>
</comment>
<evidence type="ECO:0000256" key="1">
    <source>
        <dbReference type="SAM" id="MobiDB-lite"/>
    </source>
</evidence>
<evidence type="ECO:0000313" key="4">
    <source>
        <dbReference type="EMBL" id="HIU23465.1"/>
    </source>
</evidence>
<dbReference type="Proteomes" id="UP000824078">
    <property type="component" value="Unassembled WGS sequence"/>
</dbReference>
<keyword evidence="2" id="KW-1133">Transmembrane helix</keyword>
<gene>
    <name evidence="4" type="ORF">IAD17_00865</name>
</gene>
<evidence type="ECO:0000313" key="5">
    <source>
        <dbReference type="Proteomes" id="UP000824078"/>
    </source>
</evidence>
<dbReference type="InterPro" id="IPR026870">
    <property type="entry name" value="Zinc_ribbon_dom"/>
</dbReference>
<dbReference type="AlphaFoldDB" id="A0A9D1L458"/>
<feature type="transmembrane region" description="Helical" evidence="2">
    <location>
        <begin position="50"/>
        <end position="72"/>
    </location>
</feature>
<name>A0A9D1L458_9ACTN</name>
<feature type="domain" description="Zinc-ribbon" evidence="3">
    <location>
        <begin position="2"/>
        <end position="24"/>
    </location>
</feature>
<feature type="compositionally biased region" description="Low complexity" evidence="1">
    <location>
        <begin position="23"/>
        <end position="41"/>
    </location>
</feature>
<sequence>MFCPKCGKEIPDQSTFCSHCGASVSKNNSSKGSSSSANNSQKPKKKTAPIVAIVAAVAVLAILAFVVVPNVFGQGNPQTSSKEKTEQKADNDKKADNKKADSKDEDSEASDKNSDGTTKKRYEDFTVSDVKVVTEGVKTPEITFTVTNNTDQIAQNVSVSAEGTYSFLDNYGDEDTAETGLDVISTENGNSSLPYVFPGENEFTLVPSDRDNIVATHSSDYTKETQKYTLKDVSDVTVNVDGGSFIDANQYAVLSPDEYDVDLKMSAGSGYSPELTVTITNNTDYKWRSVSVYVVAIGKDGELAQVPNGSSNSDAFHCGPLSEQYFNPGESKEMSDGYSSKLDVDHFEVQRVIVQKEMGKSSDD</sequence>
<dbReference type="EMBL" id="DVMQ01000003">
    <property type="protein sequence ID" value="HIU23465.1"/>
    <property type="molecule type" value="Genomic_DNA"/>
</dbReference>
<feature type="compositionally biased region" description="Basic and acidic residues" evidence="1">
    <location>
        <begin position="81"/>
        <end position="102"/>
    </location>
</feature>
<keyword evidence="2" id="KW-0812">Transmembrane</keyword>
<dbReference type="Pfam" id="PF13240">
    <property type="entry name" value="Zn_Ribbon_1"/>
    <property type="match status" value="1"/>
</dbReference>
<accession>A0A9D1L458</accession>
<protein>
    <submittedName>
        <fullName evidence="4">Zinc ribbon domain-containing protein</fullName>
    </submittedName>
</protein>
<evidence type="ECO:0000256" key="2">
    <source>
        <dbReference type="SAM" id="Phobius"/>
    </source>
</evidence>
<reference evidence="4" key="1">
    <citation type="submission" date="2020-10" db="EMBL/GenBank/DDBJ databases">
        <authorList>
            <person name="Gilroy R."/>
        </authorList>
    </citation>
    <scope>NUCLEOTIDE SEQUENCE</scope>
    <source>
        <strain evidence="4">ChiHjej12B11-29160</strain>
    </source>
</reference>
<feature type="region of interest" description="Disordered" evidence="1">
    <location>
        <begin position="22"/>
        <end position="45"/>
    </location>
</feature>
<reference evidence="4" key="2">
    <citation type="journal article" date="2021" name="PeerJ">
        <title>Extensive microbial diversity within the chicken gut microbiome revealed by metagenomics and culture.</title>
        <authorList>
            <person name="Gilroy R."/>
            <person name="Ravi A."/>
            <person name="Getino M."/>
            <person name="Pursley I."/>
            <person name="Horton D.L."/>
            <person name="Alikhan N.F."/>
            <person name="Baker D."/>
            <person name="Gharbi K."/>
            <person name="Hall N."/>
            <person name="Watson M."/>
            <person name="Adriaenssens E.M."/>
            <person name="Foster-Nyarko E."/>
            <person name="Jarju S."/>
            <person name="Secka A."/>
            <person name="Antonio M."/>
            <person name="Oren A."/>
            <person name="Chaudhuri R.R."/>
            <person name="La Ragione R."/>
            <person name="Hildebrand F."/>
            <person name="Pallen M.J."/>
        </authorList>
    </citation>
    <scope>NUCLEOTIDE SEQUENCE</scope>
    <source>
        <strain evidence="4">ChiHjej12B11-29160</strain>
    </source>
</reference>
<evidence type="ECO:0000259" key="3">
    <source>
        <dbReference type="Pfam" id="PF13240"/>
    </source>
</evidence>
<feature type="region of interest" description="Disordered" evidence="1">
    <location>
        <begin position="74"/>
        <end position="119"/>
    </location>
</feature>
<organism evidence="4 5">
    <name type="scientific">Candidatus Coprovicinus avistercoris</name>
    <dbReference type="NCBI Taxonomy" id="2840754"/>
    <lineage>
        <taxon>Bacteria</taxon>
        <taxon>Bacillati</taxon>
        <taxon>Actinomycetota</taxon>
        <taxon>Coriobacteriia</taxon>
        <taxon>Coriobacteriales</taxon>
        <taxon>Coriobacteriaceae</taxon>
        <taxon>Coriobacteriaceae incertae sedis</taxon>
        <taxon>Candidatus Coprovicinus</taxon>
    </lineage>
</organism>
<feature type="compositionally biased region" description="Basic and acidic residues" evidence="1">
    <location>
        <begin position="109"/>
        <end position="119"/>
    </location>
</feature>
<proteinExistence type="predicted"/>
<keyword evidence="2" id="KW-0472">Membrane</keyword>